<accession>A0A0D1YH51</accession>
<keyword evidence="5 7" id="KW-1133">Transmembrane helix</keyword>
<dbReference type="VEuPathDB" id="FungiDB:PV08_07073"/>
<gene>
    <name evidence="9" type="ORF">PV08_07073</name>
</gene>
<dbReference type="SUPFAM" id="SSF103473">
    <property type="entry name" value="MFS general substrate transporter"/>
    <property type="match status" value="1"/>
</dbReference>
<name>A0A0D1YH51_9EURO</name>
<dbReference type="PANTHER" id="PTHR48022">
    <property type="entry name" value="PLASTIDIC GLUCOSE TRANSPORTER 4"/>
    <property type="match status" value="1"/>
</dbReference>
<evidence type="ECO:0000256" key="1">
    <source>
        <dbReference type="ARBA" id="ARBA00004141"/>
    </source>
</evidence>
<sequence>MAPSVVVSTLSKFPSWVPRSSAVVNGLILLTSFSTATVLGYDASMMNALNILPSYTDYFSLSAATIGLNSGIVWIGAIFGSLALVKLPDHIGRKPAVFYSAVCAIVGSVLQGAAQNIAMFLVARFILGFGLGGTYVAGPLLIAETLPLKLRSYGLGAFTDLYYAGGLLSAGVTYGTAQMQSTWAWRLPSLLQIVFTLVSIMALPWIPESPRYLVHKGRQEDALRSIAQCCSNGDTTAPQAQATLLQIVQAWELERNFEEPSLKDIAKAPGLRKRMLIVLTVAAFSQLTGSGLFSYYLGSALTNAGVTDSTTQLEINIILNSFCLVVAIVGTFLAERMGRKLLAELSTAGCMIFLILIGVLTKYYGTSTNTSAIYATVAMIFLAQGSYSFAWTPLAVMYPPEILNYSLRSAGMAWFTIWQNATLLVPIFAFPVAIESIGWIIYVLNGVFDFFVILVIVFSWVETKGLSLEEVSGLFEPQTGAALIGIDAAIQEARNEGVEVLEIMPNKAVRWPRDEAGDLVMNEKSV</sequence>
<evidence type="ECO:0000256" key="4">
    <source>
        <dbReference type="ARBA" id="ARBA00022692"/>
    </source>
</evidence>
<feature type="transmembrane region" description="Helical" evidence="7">
    <location>
        <begin position="410"/>
        <end position="433"/>
    </location>
</feature>
<evidence type="ECO:0000256" key="3">
    <source>
        <dbReference type="ARBA" id="ARBA00022448"/>
    </source>
</evidence>
<feature type="transmembrane region" description="Helical" evidence="7">
    <location>
        <begin position="120"/>
        <end position="143"/>
    </location>
</feature>
<feature type="transmembrane region" description="Helical" evidence="7">
    <location>
        <begin position="183"/>
        <end position="206"/>
    </location>
</feature>
<keyword evidence="3" id="KW-0813">Transport</keyword>
<dbReference type="FunFam" id="1.20.1250.20:FF:000134">
    <property type="entry name" value="MFS sugar transporter protein"/>
    <property type="match status" value="1"/>
</dbReference>
<dbReference type="Pfam" id="PF00083">
    <property type="entry name" value="Sugar_tr"/>
    <property type="match status" value="1"/>
</dbReference>
<dbReference type="InterPro" id="IPR005828">
    <property type="entry name" value="MFS_sugar_transport-like"/>
</dbReference>
<feature type="transmembrane region" description="Helical" evidence="7">
    <location>
        <begin position="439"/>
        <end position="461"/>
    </location>
</feature>
<dbReference type="GO" id="GO:0005351">
    <property type="term" value="F:carbohydrate:proton symporter activity"/>
    <property type="evidence" value="ECO:0007669"/>
    <property type="project" value="TreeGrafter"/>
</dbReference>
<feature type="transmembrane region" description="Helical" evidence="7">
    <location>
        <begin position="155"/>
        <end position="177"/>
    </location>
</feature>
<evidence type="ECO:0000259" key="8">
    <source>
        <dbReference type="PROSITE" id="PS50850"/>
    </source>
</evidence>
<dbReference type="GO" id="GO:0016020">
    <property type="term" value="C:membrane"/>
    <property type="evidence" value="ECO:0007669"/>
    <property type="project" value="UniProtKB-SubCell"/>
</dbReference>
<dbReference type="GeneID" id="27334156"/>
<feature type="transmembrane region" description="Helical" evidence="7">
    <location>
        <begin position="276"/>
        <end position="297"/>
    </location>
</feature>
<dbReference type="HOGENOM" id="CLU_001265_30_13_1"/>
<dbReference type="InterPro" id="IPR050360">
    <property type="entry name" value="MFS_Sugar_Transporters"/>
</dbReference>
<feature type="transmembrane region" description="Helical" evidence="7">
    <location>
        <begin position="341"/>
        <end position="360"/>
    </location>
</feature>
<dbReference type="PROSITE" id="PS50850">
    <property type="entry name" value="MFS"/>
    <property type="match status" value="1"/>
</dbReference>
<dbReference type="InterPro" id="IPR005829">
    <property type="entry name" value="Sugar_transporter_CS"/>
</dbReference>
<feature type="transmembrane region" description="Helical" evidence="7">
    <location>
        <begin position="22"/>
        <end position="41"/>
    </location>
</feature>
<keyword evidence="10" id="KW-1185">Reference proteome</keyword>
<dbReference type="PRINTS" id="PR00171">
    <property type="entry name" value="SUGRTRNSPORT"/>
</dbReference>
<evidence type="ECO:0000313" key="9">
    <source>
        <dbReference type="EMBL" id="KIW14291.1"/>
    </source>
</evidence>
<comment type="similarity">
    <text evidence="2">Belongs to the major facilitator superfamily. Sugar transporter (TC 2.A.1.1) family.</text>
</comment>
<dbReference type="InterPro" id="IPR003663">
    <property type="entry name" value="Sugar/inositol_transpt"/>
</dbReference>
<feature type="domain" description="Major facilitator superfamily (MFS) profile" evidence="8">
    <location>
        <begin position="28"/>
        <end position="464"/>
    </location>
</feature>
<dbReference type="AlphaFoldDB" id="A0A0D1YH51"/>
<dbReference type="PROSITE" id="PS00217">
    <property type="entry name" value="SUGAR_TRANSPORT_2"/>
    <property type="match status" value="1"/>
</dbReference>
<protein>
    <recommendedName>
        <fullName evidence="8">Major facilitator superfamily (MFS) profile domain-containing protein</fullName>
    </recommendedName>
</protein>
<dbReference type="PANTHER" id="PTHR48022:SF31">
    <property type="entry name" value="HEXOSE TRANSPORTER"/>
    <property type="match status" value="1"/>
</dbReference>
<comment type="subcellular location">
    <subcellularLocation>
        <location evidence="1">Membrane</location>
        <topology evidence="1">Multi-pass membrane protein</topology>
    </subcellularLocation>
</comment>
<proteinExistence type="inferred from homology"/>
<feature type="transmembrane region" description="Helical" evidence="7">
    <location>
        <begin position="96"/>
        <end position="114"/>
    </location>
</feature>
<dbReference type="OrthoDB" id="4540492at2759"/>
<dbReference type="InterPro" id="IPR036259">
    <property type="entry name" value="MFS_trans_sf"/>
</dbReference>
<evidence type="ECO:0000256" key="7">
    <source>
        <dbReference type="SAM" id="Phobius"/>
    </source>
</evidence>
<organism evidence="9 10">
    <name type="scientific">Exophiala spinifera</name>
    <dbReference type="NCBI Taxonomy" id="91928"/>
    <lineage>
        <taxon>Eukaryota</taxon>
        <taxon>Fungi</taxon>
        <taxon>Dikarya</taxon>
        <taxon>Ascomycota</taxon>
        <taxon>Pezizomycotina</taxon>
        <taxon>Eurotiomycetes</taxon>
        <taxon>Chaetothyriomycetidae</taxon>
        <taxon>Chaetothyriales</taxon>
        <taxon>Herpotrichiellaceae</taxon>
        <taxon>Exophiala</taxon>
    </lineage>
</organism>
<keyword evidence="6 7" id="KW-0472">Membrane</keyword>
<evidence type="ECO:0000256" key="6">
    <source>
        <dbReference type="ARBA" id="ARBA00023136"/>
    </source>
</evidence>
<dbReference type="RefSeq" id="XP_016234507.1">
    <property type="nucleotide sequence ID" value="XM_016381405.1"/>
</dbReference>
<feature type="transmembrane region" description="Helical" evidence="7">
    <location>
        <begin position="372"/>
        <end position="398"/>
    </location>
</feature>
<dbReference type="Proteomes" id="UP000053328">
    <property type="component" value="Unassembled WGS sequence"/>
</dbReference>
<evidence type="ECO:0000256" key="2">
    <source>
        <dbReference type="ARBA" id="ARBA00010992"/>
    </source>
</evidence>
<evidence type="ECO:0000256" key="5">
    <source>
        <dbReference type="ARBA" id="ARBA00022989"/>
    </source>
</evidence>
<dbReference type="InterPro" id="IPR020846">
    <property type="entry name" value="MFS_dom"/>
</dbReference>
<evidence type="ECO:0000313" key="10">
    <source>
        <dbReference type="Proteomes" id="UP000053328"/>
    </source>
</evidence>
<reference evidence="9 10" key="1">
    <citation type="submission" date="2015-01" db="EMBL/GenBank/DDBJ databases">
        <title>The Genome Sequence of Exophiala spinifera CBS89968.</title>
        <authorList>
            <consortium name="The Broad Institute Genomics Platform"/>
            <person name="Cuomo C."/>
            <person name="de Hoog S."/>
            <person name="Gorbushina A."/>
            <person name="Stielow B."/>
            <person name="Teixiera M."/>
            <person name="Abouelleil A."/>
            <person name="Chapman S.B."/>
            <person name="Priest M."/>
            <person name="Young S.K."/>
            <person name="Wortman J."/>
            <person name="Nusbaum C."/>
            <person name="Birren B."/>
        </authorList>
    </citation>
    <scope>NUCLEOTIDE SEQUENCE [LARGE SCALE GENOMIC DNA]</scope>
    <source>
        <strain evidence="9 10">CBS 89968</strain>
    </source>
</reference>
<feature type="transmembrane region" description="Helical" evidence="7">
    <location>
        <begin position="317"/>
        <end position="334"/>
    </location>
</feature>
<keyword evidence="4 7" id="KW-0812">Transmembrane</keyword>
<dbReference type="Gene3D" id="1.20.1250.20">
    <property type="entry name" value="MFS general substrate transporter like domains"/>
    <property type="match status" value="1"/>
</dbReference>
<dbReference type="EMBL" id="KN847496">
    <property type="protein sequence ID" value="KIW14291.1"/>
    <property type="molecule type" value="Genomic_DNA"/>
</dbReference>
<feature type="transmembrane region" description="Helical" evidence="7">
    <location>
        <begin position="61"/>
        <end position="84"/>
    </location>
</feature>